<evidence type="ECO:0000256" key="4">
    <source>
        <dbReference type="ARBA" id="ARBA00022525"/>
    </source>
</evidence>
<dbReference type="PANTHER" id="PTHR33478">
    <property type="entry name" value="EXTRACELLULAR METALLOPROTEINASE MEP"/>
    <property type="match status" value="1"/>
</dbReference>
<dbReference type="Gene3D" id="1.10.390.10">
    <property type="entry name" value="Neutral Protease Domain 2"/>
    <property type="match status" value="1"/>
</dbReference>
<dbReference type="CDD" id="cd04818">
    <property type="entry name" value="PA_subtilisin_1"/>
    <property type="match status" value="1"/>
</dbReference>
<dbReference type="Gene3D" id="3.10.170.10">
    <property type="match status" value="1"/>
</dbReference>
<evidence type="ECO:0000256" key="11">
    <source>
        <dbReference type="ARBA" id="ARBA00023145"/>
    </source>
</evidence>
<evidence type="ECO:0000256" key="6">
    <source>
        <dbReference type="ARBA" id="ARBA00022723"/>
    </source>
</evidence>
<keyword evidence="9" id="KW-0862">Zinc</keyword>
<reference evidence="15" key="1">
    <citation type="submission" date="2022-11" db="EMBL/GenBank/DDBJ databases">
        <title>Refractory cell wall polysaccharides provide important carbon source for microbial heterotrophs in the hadal ocean.</title>
        <authorList>
            <person name="Zhu X."/>
        </authorList>
    </citation>
    <scope>NUCLEOTIDE SEQUENCE</scope>
    <source>
        <strain evidence="15">MTRN7</strain>
    </source>
</reference>
<evidence type="ECO:0000313" key="16">
    <source>
        <dbReference type="Proteomes" id="UP001149142"/>
    </source>
</evidence>
<evidence type="ECO:0000313" key="15">
    <source>
        <dbReference type="EMBL" id="MDA0178253.1"/>
    </source>
</evidence>
<proteinExistence type="inferred from homology"/>
<feature type="domain" description="Secretion system C-terminal sorting" evidence="14">
    <location>
        <begin position="1018"/>
        <end position="1092"/>
    </location>
</feature>
<dbReference type="InterPro" id="IPR026444">
    <property type="entry name" value="Secre_tail"/>
</dbReference>
<evidence type="ECO:0000256" key="8">
    <source>
        <dbReference type="ARBA" id="ARBA00022801"/>
    </source>
</evidence>
<evidence type="ECO:0000256" key="9">
    <source>
        <dbReference type="ARBA" id="ARBA00022833"/>
    </source>
</evidence>
<keyword evidence="8" id="KW-0378">Hydrolase</keyword>
<dbReference type="Pfam" id="PF18962">
    <property type="entry name" value="Por_Secre_tail"/>
    <property type="match status" value="1"/>
</dbReference>
<dbReference type="RefSeq" id="WP_106687393.1">
    <property type="nucleotide sequence ID" value="NZ_CAXQEU010000131.1"/>
</dbReference>
<name>A0ABT4S2E7_9FLAO</name>
<comment type="similarity">
    <text evidence="3">Belongs to the peptidase M36 family.</text>
</comment>
<evidence type="ECO:0000256" key="2">
    <source>
        <dbReference type="ARBA" id="ARBA00004613"/>
    </source>
</evidence>
<evidence type="ECO:0000256" key="7">
    <source>
        <dbReference type="ARBA" id="ARBA00022729"/>
    </source>
</evidence>
<dbReference type="InterPro" id="IPR003137">
    <property type="entry name" value="PA_domain"/>
</dbReference>
<evidence type="ECO:0000256" key="10">
    <source>
        <dbReference type="ARBA" id="ARBA00023049"/>
    </source>
</evidence>
<evidence type="ECO:0000256" key="12">
    <source>
        <dbReference type="SAM" id="SignalP"/>
    </source>
</evidence>
<comment type="cofactor">
    <cofactor evidence="1">
        <name>Zn(2+)</name>
        <dbReference type="ChEBI" id="CHEBI:29105"/>
    </cofactor>
</comment>
<dbReference type="NCBIfam" id="TIGR04183">
    <property type="entry name" value="Por_Secre_tail"/>
    <property type="match status" value="1"/>
</dbReference>
<dbReference type="Pfam" id="PF02128">
    <property type="entry name" value="Peptidase_M36"/>
    <property type="match status" value="1"/>
</dbReference>
<dbReference type="InterPro" id="IPR027268">
    <property type="entry name" value="Peptidase_M4/M1_CTD_sf"/>
</dbReference>
<evidence type="ECO:0000256" key="1">
    <source>
        <dbReference type="ARBA" id="ARBA00001947"/>
    </source>
</evidence>
<gene>
    <name evidence="15" type="ORF">OOZ35_12185</name>
</gene>
<feature type="signal peptide" evidence="12">
    <location>
        <begin position="1"/>
        <end position="18"/>
    </location>
</feature>
<dbReference type="Pfam" id="PF02225">
    <property type="entry name" value="PA"/>
    <property type="match status" value="1"/>
</dbReference>
<keyword evidence="5" id="KW-0645">Protease</keyword>
<keyword evidence="11" id="KW-0865">Zymogen</keyword>
<keyword evidence="16" id="KW-1185">Reference proteome</keyword>
<keyword evidence="6" id="KW-0479">Metal-binding</keyword>
<dbReference type="InterPro" id="IPR001842">
    <property type="entry name" value="Peptidase_M36"/>
</dbReference>
<dbReference type="SUPFAM" id="SSF52025">
    <property type="entry name" value="PA domain"/>
    <property type="match status" value="1"/>
</dbReference>
<evidence type="ECO:0000256" key="5">
    <source>
        <dbReference type="ARBA" id="ARBA00022670"/>
    </source>
</evidence>
<comment type="caution">
    <text evidence="15">The sequence shown here is derived from an EMBL/GenBank/DDBJ whole genome shotgun (WGS) entry which is preliminary data.</text>
</comment>
<dbReference type="CDD" id="cd09596">
    <property type="entry name" value="M36"/>
    <property type="match status" value="1"/>
</dbReference>
<evidence type="ECO:0000256" key="3">
    <source>
        <dbReference type="ARBA" id="ARBA00006006"/>
    </source>
</evidence>
<dbReference type="InterPro" id="IPR050371">
    <property type="entry name" value="Fungal_virulence_M36"/>
</dbReference>
<feature type="chain" id="PRO_5046192858" evidence="12">
    <location>
        <begin position="19"/>
        <end position="1094"/>
    </location>
</feature>
<dbReference type="Gene3D" id="3.50.30.30">
    <property type="match status" value="1"/>
</dbReference>
<protein>
    <submittedName>
        <fullName evidence="15">M36 family metallopeptidase</fullName>
    </submittedName>
</protein>
<dbReference type="EMBL" id="JAPFGC010000002">
    <property type="protein sequence ID" value="MDA0178253.1"/>
    <property type="molecule type" value="Genomic_DNA"/>
</dbReference>
<accession>A0ABT4S2E7</accession>
<evidence type="ECO:0000259" key="14">
    <source>
        <dbReference type="Pfam" id="PF18962"/>
    </source>
</evidence>
<keyword evidence="10" id="KW-0482">Metalloprotease</keyword>
<keyword evidence="4" id="KW-0964">Secreted</keyword>
<comment type="subcellular location">
    <subcellularLocation>
        <location evidence="2">Secreted</location>
    </subcellularLocation>
</comment>
<dbReference type="InterPro" id="IPR046450">
    <property type="entry name" value="PA_dom_sf"/>
</dbReference>
<dbReference type="PANTHER" id="PTHR33478:SF1">
    <property type="entry name" value="EXTRACELLULAR METALLOPROTEINASE MEP"/>
    <property type="match status" value="1"/>
</dbReference>
<keyword evidence="7 12" id="KW-0732">Signal</keyword>
<dbReference type="Proteomes" id="UP001149142">
    <property type="component" value="Unassembled WGS sequence"/>
</dbReference>
<sequence>MKKLLLSLALMASYLGNAQDYLDKSIKKTDLSVIKKSLNNSSFEGFTSSDLNNWSVQSDASSRIENGWYYYLVQTHQDIPVHGAIANVFVNNGTATVNNIGFVKDLASKVNSTSPSISEVEAIKKAAIEAGLNVPSQVKFQSKDELKKESTFASIEGTQSEVKVALMYELVNQTDVKLVYVVNLNLSNGKHWWNISIDASTGEFISKYDWVTTCTFEDHNHTSNTAIHKKENNFSLFKNESEESVMAGGYRVIPYYVESPNHGDFEFITDPDNATASPSGWHTINATNYTTTRGNNVRVYDASGDTTGPFGANNTNGPQTNQSSPGLVFDYAYGGPYVAADSYMDASQTNLFYMSNVVHDIYYLYGFDEASGNFQEFNFGNGGTQGDSVDADCQDGSGTNNANFATPTDGNNPRMQMYLWDVGAYNPNPIMSIDNGALAGDYPALNNNFAPGKVDIASNLSGELVLYQDAIPDNTDACEVAVNGAALNGKIAVVRRGSCNFTAKVINAQNVGAIAVLVVNNQAGDITMGGGDAGVSIPAYSINQADGENIITEMQSNTVNITFYPEPGGFVNIDGSFDNGIVSHEYGHGINIRLVGGRNNSGCVNANESMGEGWADYIGKILQLREIDNGIAFSGVGTFAVGQAPDGVGIRPAPYSGDLNNNPMDYQMLLNDTGNATFTIPHGVGSVWAGMLWDLTWDLIAIHGFDPDIYNSNGTAGNVIALNLVVEGFKLTACDPGFVDGRNAILQADQNLYGGANQCAIWSAFARRGLGVNANQGNTNSTSDGNADYTLPNGLGCNPDYLITNGDSGVIEVCEGTSSVTFDFVFNEQNGFDTDTGFAASGLPVGANATFTPNTMKDTGLFSMDVSNLSAGTHTITITPGGNAAKAITATLIVNPYNPDLTDGDTEYSVDGGGYTSFATTQTITVTAGSSLDLRVPNGAYVGSAVWTSPNGTTYNSDTVSLTGIVDGDVAVEGNWSVDFTFTNDCPNSGFAPQNMTFNLDVTETLSNSEFNTNSFKVYPNPTDNVVNVTTSSNIESAKFTLVDLLGRQINHKTTVTKLNQNTMQFDLSNLQSGVYVLSIVDNGNTSVFKIIKE</sequence>
<feature type="domain" description="PA" evidence="13">
    <location>
        <begin position="461"/>
        <end position="550"/>
    </location>
</feature>
<organism evidence="15 16">
    <name type="scientific">Mesoflavibacter profundi</name>
    <dbReference type="NCBI Taxonomy" id="2708110"/>
    <lineage>
        <taxon>Bacteria</taxon>
        <taxon>Pseudomonadati</taxon>
        <taxon>Bacteroidota</taxon>
        <taxon>Flavobacteriia</taxon>
        <taxon>Flavobacteriales</taxon>
        <taxon>Flavobacteriaceae</taxon>
        <taxon>Mesoflavibacter</taxon>
    </lineage>
</organism>
<dbReference type="SUPFAM" id="SSF55486">
    <property type="entry name" value="Metalloproteases ('zincins'), catalytic domain"/>
    <property type="match status" value="1"/>
</dbReference>
<evidence type="ECO:0000259" key="13">
    <source>
        <dbReference type="Pfam" id="PF02225"/>
    </source>
</evidence>